<sequence>MLYIGAAFVPVSQCHINPSRACRFHSVHPFSHVKDNDAFQRGTSHVTWPQLLLQRGFEERPKWFNTLVCCCLARFLLGFMLVV</sequence>
<keyword evidence="2" id="KW-1185">Reference proteome</keyword>
<evidence type="ECO:0000313" key="1">
    <source>
        <dbReference type="EMBL" id="KAI3802544.1"/>
    </source>
</evidence>
<protein>
    <submittedName>
        <fullName evidence="1">Uncharacterized protein</fullName>
    </submittedName>
</protein>
<gene>
    <name evidence="1" type="ORF">L1987_30679</name>
</gene>
<comment type="caution">
    <text evidence="1">The sequence shown here is derived from an EMBL/GenBank/DDBJ whole genome shotgun (WGS) entry which is preliminary data.</text>
</comment>
<reference evidence="1 2" key="2">
    <citation type="journal article" date="2022" name="Mol. Ecol. Resour.">
        <title>The genomes of chicory, endive, great burdock and yacon provide insights into Asteraceae paleo-polyploidization history and plant inulin production.</title>
        <authorList>
            <person name="Fan W."/>
            <person name="Wang S."/>
            <person name="Wang H."/>
            <person name="Wang A."/>
            <person name="Jiang F."/>
            <person name="Liu H."/>
            <person name="Zhao H."/>
            <person name="Xu D."/>
            <person name="Zhang Y."/>
        </authorList>
    </citation>
    <scope>NUCLEOTIDE SEQUENCE [LARGE SCALE GENOMIC DNA]</scope>
    <source>
        <strain evidence="2">cv. Yunnan</strain>
        <tissue evidence="1">Leaves</tissue>
    </source>
</reference>
<dbReference type="EMBL" id="CM042027">
    <property type="protein sequence ID" value="KAI3802544.1"/>
    <property type="molecule type" value="Genomic_DNA"/>
</dbReference>
<reference evidence="2" key="1">
    <citation type="journal article" date="2022" name="Mol. Ecol. Resour.">
        <title>The genomes of chicory, endive, great burdock and yacon provide insights into Asteraceae palaeo-polyploidization history and plant inulin production.</title>
        <authorList>
            <person name="Fan W."/>
            <person name="Wang S."/>
            <person name="Wang H."/>
            <person name="Wang A."/>
            <person name="Jiang F."/>
            <person name="Liu H."/>
            <person name="Zhao H."/>
            <person name="Xu D."/>
            <person name="Zhang Y."/>
        </authorList>
    </citation>
    <scope>NUCLEOTIDE SEQUENCE [LARGE SCALE GENOMIC DNA]</scope>
    <source>
        <strain evidence="2">cv. Yunnan</strain>
    </source>
</reference>
<proteinExistence type="predicted"/>
<organism evidence="1 2">
    <name type="scientific">Smallanthus sonchifolius</name>
    <dbReference type="NCBI Taxonomy" id="185202"/>
    <lineage>
        <taxon>Eukaryota</taxon>
        <taxon>Viridiplantae</taxon>
        <taxon>Streptophyta</taxon>
        <taxon>Embryophyta</taxon>
        <taxon>Tracheophyta</taxon>
        <taxon>Spermatophyta</taxon>
        <taxon>Magnoliopsida</taxon>
        <taxon>eudicotyledons</taxon>
        <taxon>Gunneridae</taxon>
        <taxon>Pentapetalae</taxon>
        <taxon>asterids</taxon>
        <taxon>campanulids</taxon>
        <taxon>Asterales</taxon>
        <taxon>Asteraceae</taxon>
        <taxon>Asteroideae</taxon>
        <taxon>Heliantheae alliance</taxon>
        <taxon>Millerieae</taxon>
        <taxon>Smallanthus</taxon>
    </lineage>
</organism>
<name>A0ACB9I3E1_9ASTR</name>
<dbReference type="Proteomes" id="UP001056120">
    <property type="component" value="Linkage Group LG10"/>
</dbReference>
<evidence type="ECO:0000313" key="2">
    <source>
        <dbReference type="Proteomes" id="UP001056120"/>
    </source>
</evidence>
<accession>A0ACB9I3E1</accession>